<evidence type="ECO:0000313" key="2">
    <source>
        <dbReference type="EMBL" id="OAH46058.1"/>
    </source>
</evidence>
<dbReference type="Proteomes" id="UP000077262">
    <property type="component" value="Unassembled WGS sequence"/>
</dbReference>
<name>A0A177JYA2_SPHYA</name>
<feature type="transmembrane region" description="Helical" evidence="1">
    <location>
        <begin position="51"/>
        <end position="67"/>
    </location>
</feature>
<evidence type="ECO:0000313" key="3">
    <source>
        <dbReference type="Proteomes" id="UP000077262"/>
    </source>
</evidence>
<organism evidence="2 3">
    <name type="scientific">Sphingobium yanoikuyae</name>
    <name type="common">Sphingomonas yanoikuyae</name>
    <dbReference type="NCBI Taxonomy" id="13690"/>
    <lineage>
        <taxon>Bacteria</taxon>
        <taxon>Pseudomonadati</taxon>
        <taxon>Pseudomonadota</taxon>
        <taxon>Alphaproteobacteria</taxon>
        <taxon>Sphingomonadales</taxon>
        <taxon>Sphingomonadaceae</taxon>
        <taxon>Sphingobium</taxon>
    </lineage>
</organism>
<sequence length="143" mass="15053">MIRSRLLLIGAALSIGLVIMLAENVAADIVVGRTPFTKGRLGFIDAPDGALFHFVIAALPMLALALIGSSRRWLWAVAISMTALFATFAVWQLRKDYLADFAGGANIGLGIIMMASPWITLIVMGVMALLARITGARSGPGAA</sequence>
<proteinExistence type="predicted"/>
<accession>A0A177JYA2</accession>
<evidence type="ECO:0000256" key="1">
    <source>
        <dbReference type="SAM" id="Phobius"/>
    </source>
</evidence>
<feature type="transmembrane region" description="Helical" evidence="1">
    <location>
        <begin position="74"/>
        <end position="93"/>
    </location>
</feature>
<dbReference type="RefSeq" id="WP_017499142.1">
    <property type="nucleotide sequence ID" value="NZ_LSTR01000021.1"/>
</dbReference>
<dbReference type="EMBL" id="LSTR01000021">
    <property type="protein sequence ID" value="OAH46058.1"/>
    <property type="molecule type" value="Genomic_DNA"/>
</dbReference>
<feature type="transmembrane region" description="Helical" evidence="1">
    <location>
        <begin position="105"/>
        <end position="130"/>
    </location>
</feature>
<gene>
    <name evidence="2" type="ORF">AX777_09790</name>
</gene>
<protein>
    <submittedName>
        <fullName evidence="2">Uncharacterized protein</fullName>
    </submittedName>
</protein>
<keyword evidence="1" id="KW-0812">Transmembrane</keyword>
<keyword evidence="1" id="KW-1133">Transmembrane helix</keyword>
<keyword evidence="1" id="KW-0472">Membrane</keyword>
<comment type="caution">
    <text evidence="2">The sequence shown here is derived from an EMBL/GenBank/DDBJ whole genome shotgun (WGS) entry which is preliminary data.</text>
</comment>
<dbReference type="AlphaFoldDB" id="A0A177JYA2"/>
<reference evidence="2 3" key="1">
    <citation type="submission" date="2016-02" db="EMBL/GenBank/DDBJ databases">
        <authorList>
            <person name="Wen L."/>
            <person name="He K."/>
            <person name="Yang H."/>
        </authorList>
    </citation>
    <scope>NUCLEOTIDE SEQUENCE [LARGE SCALE GENOMIC DNA]</scope>
    <source>
        <strain evidence="2 3">CD09_2</strain>
    </source>
</reference>